<feature type="domain" description="Putative regulatory protein FmdB zinc ribbon" evidence="1">
    <location>
        <begin position="1"/>
        <end position="42"/>
    </location>
</feature>
<dbReference type="Proteomes" id="UP000220527">
    <property type="component" value="Unassembled WGS sequence"/>
</dbReference>
<keyword evidence="3" id="KW-1185">Reference proteome</keyword>
<organism evidence="2 3">
    <name type="scientific">Candidatus Viridilinea mediisalina</name>
    <dbReference type="NCBI Taxonomy" id="2024553"/>
    <lineage>
        <taxon>Bacteria</taxon>
        <taxon>Bacillati</taxon>
        <taxon>Chloroflexota</taxon>
        <taxon>Chloroflexia</taxon>
        <taxon>Chloroflexales</taxon>
        <taxon>Chloroflexineae</taxon>
        <taxon>Oscillochloridaceae</taxon>
        <taxon>Candidatus Viridilinea</taxon>
    </lineage>
</organism>
<dbReference type="SMART" id="SM00834">
    <property type="entry name" value="CxxC_CXXC_SSSS"/>
    <property type="match status" value="1"/>
</dbReference>
<dbReference type="NCBIfam" id="TIGR02605">
    <property type="entry name" value="CxxC_CxxC_SSSS"/>
    <property type="match status" value="1"/>
</dbReference>
<gene>
    <name evidence="2" type="ORF">CJ255_01275</name>
</gene>
<dbReference type="RefSeq" id="WP_097642279.1">
    <property type="nucleotide sequence ID" value="NZ_NQWI01000003.1"/>
</dbReference>
<evidence type="ECO:0000259" key="1">
    <source>
        <dbReference type="SMART" id="SM00834"/>
    </source>
</evidence>
<proteinExistence type="predicted"/>
<dbReference type="InterPro" id="IPR013429">
    <property type="entry name" value="Regulatory_FmdB_Zinc_ribbon"/>
</dbReference>
<accession>A0A2A6RP91</accession>
<comment type="caution">
    <text evidence="2">The sequence shown here is derived from an EMBL/GenBank/DDBJ whole genome shotgun (WGS) entry which is preliminary data.</text>
</comment>
<dbReference type="EMBL" id="NQWI01000003">
    <property type="protein sequence ID" value="PDW04867.1"/>
    <property type="molecule type" value="Genomic_DNA"/>
</dbReference>
<evidence type="ECO:0000313" key="3">
    <source>
        <dbReference type="Proteomes" id="UP000220527"/>
    </source>
</evidence>
<dbReference type="OrthoDB" id="9813321at2"/>
<reference evidence="3" key="1">
    <citation type="submission" date="2017-08" db="EMBL/GenBank/DDBJ databases">
        <authorList>
            <person name="Grouzdev D.S."/>
            <person name="Gaisin V.A."/>
            <person name="Rysina M.S."/>
            <person name="Gorlenko V.M."/>
        </authorList>
    </citation>
    <scope>NUCLEOTIDE SEQUENCE [LARGE SCALE GENOMIC DNA]</scope>
    <source>
        <strain evidence="3">Kir15-3F</strain>
    </source>
</reference>
<evidence type="ECO:0000313" key="2">
    <source>
        <dbReference type="EMBL" id="PDW04867.1"/>
    </source>
</evidence>
<sequence length="80" mass="9130">MPIYLFGCPECEIELEELRPAWRADEPLECPVCHGLCVREPSRFSVRSAPPPPQPVYANPQQVARALHGLDCDCCRPRRR</sequence>
<dbReference type="AlphaFoldDB" id="A0A2A6RP91"/>
<protein>
    <submittedName>
        <fullName evidence="2">FmdB family transcriptional regulator</fullName>
    </submittedName>
</protein>
<name>A0A2A6RP91_9CHLR</name>